<accession>A0A0F9V359</accession>
<evidence type="ECO:0000256" key="1">
    <source>
        <dbReference type="SAM" id="MobiDB-lite"/>
    </source>
</evidence>
<gene>
    <name evidence="2" type="ORF">LCGC14_0145010</name>
</gene>
<dbReference type="EMBL" id="LAZR01000051">
    <property type="protein sequence ID" value="KKN98409.1"/>
    <property type="molecule type" value="Genomic_DNA"/>
</dbReference>
<feature type="compositionally biased region" description="Basic and acidic residues" evidence="1">
    <location>
        <begin position="91"/>
        <end position="110"/>
    </location>
</feature>
<evidence type="ECO:0000313" key="2">
    <source>
        <dbReference type="EMBL" id="KKN98409.1"/>
    </source>
</evidence>
<proteinExistence type="predicted"/>
<name>A0A0F9V359_9ZZZZ</name>
<reference evidence="2" key="1">
    <citation type="journal article" date="2015" name="Nature">
        <title>Complex archaea that bridge the gap between prokaryotes and eukaryotes.</title>
        <authorList>
            <person name="Spang A."/>
            <person name="Saw J.H."/>
            <person name="Jorgensen S.L."/>
            <person name="Zaremba-Niedzwiedzka K."/>
            <person name="Martijn J."/>
            <person name="Lind A.E."/>
            <person name="van Eijk R."/>
            <person name="Schleper C."/>
            <person name="Guy L."/>
            <person name="Ettema T.J."/>
        </authorList>
    </citation>
    <scope>NUCLEOTIDE SEQUENCE</scope>
</reference>
<protein>
    <submittedName>
        <fullName evidence="2">Uncharacterized protein</fullName>
    </submittedName>
</protein>
<comment type="caution">
    <text evidence="2">The sequence shown here is derived from an EMBL/GenBank/DDBJ whole genome shotgun (WGS) entry which is preliminary data.</text>
</comment>
<dbReference type="AlphaFoldDB" id="A0A0F9V359"/>
<feature type="region of interest" description="Disordered" evidence="1">
    <location>
        <begin position="83"/>
        <end position="110"/>
    </location>
</feature>
<sequence>MQDSLAKLQATEVIAIAALGELIQEPYKYVIDSLERLNELLYGSTTSAEAKRNVTEETMLKMLDNAAKTKIAITVPEWYTTGGETKTLTSEQRDKLADLKSKGRSATKLD</sequence>
<organism evidence="2">
    <name type="scientific">marine sediment metagenome</name>
    <dbReference type="NCBI Taxonomy" id="412755"/>
    <lineage>
        <taxon>unclassified sequences</taxon>
        <taxon>metagenomes</taxon>
        <taxon>ecological metagenomes</taxon>
    </lineage>
</organism>